<protein>
    <submittedName>
        <fullName evidence="1">Uncharacterized protein</fullName>
    </submittedName>
</protein>
<gene>
    <name evidence="1" type="ORF">Cylst_5197</name>
</gene>
<evidence type="ECO:0000313" key="2">
    <source>
        <dbReference type="Proteomes" id="UP000010475"/>
    </source>
</evidence>
<reference evidence="1 2" key="1">
    <citation type="submission" date="2012-06" db="EMBL/GenBank/DDBJ databases">
        <title>Finished chromosome of genome of Cylindrospermum stagnale PCC 7417.</title>
        <authorList>
            <consortium name="US DOE Joint Genome Institute"/>
            <person name="Gugger M."/>
            <person name="Coursin T."/>
            <person name="Rippka R."/>
            <person name="Tandeau De Marsac N."/>
            <person name="Huntemann M."/>
            <person name="Wei C.-L."/>
            <person name="Han J."/>
            <person name="Detter J.C."/>
            <person name="Han C."/>
            <person name="Tapia R."/>
            <person name="Chen A."/>
            <person name="Kyrpides N."/>
            <person name="Mavromatis K."/>
            <person name="Markowitz V."/>
            <person name="Szeto E."/>
            <person name="Ivanova N."/>
            <person name="Pagani I."/>
            <person name="Pati A."/>
            <person name="Goodwin L."/>
            <person name="Nordberg H.P."/>
            <person name="Cantor M.N."/>
            <person name="Hua S.X."/>
            <person name="Woyke T."/>
            <person name="Kerfeld C.A."/>
        </authorList>
    </citation>
    <scope>NUCLEOTIDE SEQUENCE [LARGE SCALE GENOMIC DNA]</scope>
    <source>
        <strain evidence="1 2">PCC 7417</strain>
    </source>
</reference>
<dbReference type="OrthoDB" id="265170at2"/>
<dbReference type="HOGENOM" id="CLU_1872006_0_0_3"/>
<dbReference type="AlphaFoldDB" id="K9X451"/>
<dbReference type="RefSeq" id="WP_015210468.1">
    <property type="nucleotide sequence ID" value="NC_019757.1"/>
</dbReference>
<keyword evidence="2" id="KW-1185">Reference proteome</keyword>
<dbReference type="KEGG" id="csg:Cylst_5197"/>
<proteinExistence type="predicted"/>
<accession>K9X451</accession>
<sequence length="136" mass="15701">MSTSFWKVPAWDVPIDKAVKVELLRLHNQDIIPQNGWPESFWNYIQDRRLLDGNEAQHIVQLFQGLCAGESARCHNPPWGLAFYDKEKLLFTTTLCFECSNAKVYTELGSDLRAFNVSEFHAKKLLAILQHELPLQ</sequence>
<name>K9X451_9NOST</name>
<organism evidence="1 2">
    <name type="scientific">Cylindrospermum stagnale PCC 7417</name>
    <dbReference type="NCBI Taxonomy" id="56107"/>
    <lineage>
        <taxon>Bacteria</taxon>
        <taxon>Bacillati</taxon>
        <taxon>Cyanobacteriota</taxon>
        <taxon>Cyanophyceae</taxon>
        <taxon>Nostocales</taxon>
        <taxon>Nostocaceae</taxon>
        <taxon>Cylindrospermum</taxon>
    </lineage>
</organism>
<dbReference type="EMBL" id="CP003642">
    <property type="protein sequence ID" value="AFZ27233.1"/>
    <property type="molecule type" value="Genomic_DNA"/>
</dbReference>
<dbReference type="Proteomes" id="UP000010475">
    <property type="component" value="Chromosome"/>
</dbReference>
<evidence type="ECO:0000313" key="1">
    <source>
        <dbReference type="EMBL" id="AFZ27233.1"/>
    </source>
</evidence>